<dbReference type="Pfam" id="PF00085">
    <property type="entry name" value="Thioredoxin"/>
    <property type="match status" value="1"/>
</dbReference>
<proteinExistence type="predicted"/>
<dbReference type="InterPro" id="IPR017937">
    <property type="entry name" value="Thioredoxin_CS"/>
</dbReference>
<keyword evidence="4" id="KW-0472">Membrane</keyword>
<dbReference type="STRING" id="102285.A0A0R3T3L3"/>
<name>A0A0R3T3L3_RODNA</name>
<comment type="subcellular location">
    <subcellularLocation>
        <location evidence="1">Endoplasmic reticulum membrane</location>
        <topology evidence="1">Single-pass membrane protein</topology>
    </subcellularLocation>
</comment>
<protein>
    <submittedName>
        <fullName evidence="9">Thioredoxin domain-containing protein</fullName>
    </submittedName>
</protein>
<feature type="domain" description="Thioredoxin" evidence="6">
    <location>
        <begin position="1"/>
        <end position="146"/>
    </location>
</feature>
<dbReference type="PANTHER" id="PTHR46426:SF1">
    <property type="entry name" value="PROTEIN DISULFIDE-ISOMERASE TMX3"/>
    <property type="match status" value="1"/>
</dbReference>
<dbReference type="PANTHER" id="PTHR46426">
    <property type="entry name" value="PROTEIN DISULFIDE-ISOMERASE TMX3"/>
    <property type="match status" value="1"/>
</dbReference>
<evidence type="ECO:0000256" key="4">
    <source>
        <dbReference type="ARBA" id="ARBA00023136"/>
    </source>
</evidence>
<accession>A0A0R3T3L3</accession>
<dbReference type="AlphaFoldDB" id="A0A0R3T3L3"/>
<dbReference type="WBParaSite" id="HNAJ_0000160301-mRNA-1">
    <property type="protein sequence ID" value="HNAJ_0000160301-mRNA-1"/>
    <property type="gene ID" value="HNAJ_0000160301"/>
</dbReference>
<dbReference type="EMBL" id="UZAE01000644">
    <property type="protein sequence ID" value="VDN97461.1"/>
    <property type="molecule type" value="Genomic_DNA"/>
</dbReference>
<dbReference type="PROSITE" id="PS51352">
    <property type="entry name" value="THIOREDOXIN_2"/>
    <property type="match status" value="1"/>
</dbReference>
<keyword evidence="3" id="KW-1133">Transmembrane helix</keyword>
<evidence type="ECO:0000259" key="6">
    <source>
        <dbReference type="PROSITE" id="PS51352"/>
    </source>
</evidence>
<dbReference type="InterPro" id="IPR052250">
    <property type="entry name" value="PDI_TMX3"/>
</dbReference>
<dbReference type="OrthoDB" id="74910at2759"/>
<gene>
    <name evidence="7" type="ORF">HNAJ_LOCUS1602</name>
</gene>
<dbReference type="Proteomes" id="UP000278807">
    <property type="component" value="Unassembled WGS sequence"/>
</dbReference>
<dbReference type="PROSITE" id="PS00194">
    <property type="entry name" value="THIOREDOXIN_1"/>
    <property type="match status" value="1"/>
</dbReference>
<organism evidence="9">
    <name type="scientific">Rodentolepis nana</name>
    <name type="common">Dwarf tapeworm</name>
    <name type="synonym">Hymenolepis nana</name>
    <dbReference type="NCBI Taxonomy" id="102285"/>
    <lineage>
        <taxon>Eukaryota</taxon>
        <taxon>Metazoa</taxon>
        <taxon>Spiralia</taxon>
        <taxon>Lophotrochozoa</taxon>
        <taxon>Platyhelminthes</taxon>
        <taxon>Cestoda</taxon>
        <taxon>Eucestoda</taxon>
        <taxon>Cyclophyllidea</taxon>
        <taxon>Hymenolepididae</taxon>
        <taxon>Rodentolepis</taxon>
    </lineage>
</organism>
<evidence type="ECO:0000256" key="5">
    <source>
        <dbReference type="ARBA" id="ARBA00045246"/>
    </source>
</evidence>
<dbReference type="SUPFAM" id="SSF52833">
    <property type="entry name" value="Thioredoxin-like"/>
    <property type="match status" value="1"/>
</dbReference>
<dbReference type="InterPro" id="IPR036249">
    <property type="entry name" value="Thioredoxin-like_sf"/>
</dbReference>
<evidence type="ECO:0000313" key="8">
    <source>
        <dbReference type="Proteomes" id="UP000278807"/>
    </source>
</evidence>
<dbReference type="CDD" id="cd02961">
    <property type="entry name" value="PDI_a_family"/>
    <property type="match status" value="1"/>
</dbReference>
<evidence type="ECO:0000256" key="1">
    <source>
        <dbReference type="ARBA" id="ARBA00004389"/>
    </source>
</evidence>
<comment type="function">
    <text evidence="5">Probable disulfide isomerase, which participates in the folding of proteins containing disulfide bonds. May act as a dithiol oxidase. Acts as a regulator of endoplasmic reticulum-mitochondria contact sites via its ability to regulate redox signals.</text>
</comment>
<dbReference type="InterPro" id="IPR013766">
    <property type="entry name" value="Thioredoxin_domain"/>
</dbReference>
<evidence type="ECO:0000313" key="9">
    <source>
        <dbReference type="WBParaSite" id="HNAJ_0000160301-mRNA-1"/>
    </source>
</evidence>
<sequence length="276" mass="31150">MKLIVTELSNLVRSSFPFINQISCSRTFTKAITSPGGALVKFYAPWCGYCLRFEGPYSDAVEKLSKVAPKLIVARIDVTRFPAEASFAQVRGYPTVLLFIRGKSYNFNGERTVQGIVTFVENVLGPPVKELANADALNEKVEEHYDAVFFLFYGLDSGTLWEAYNATAEEYRLQLPFYHLKGQTEAGEIFVYKDGGKKLLEWEEDIDIQQHITNFVEQNRNPAFGYISAYDLRHTQSDGSSLVCVFLVDYTSDSTEVFKKIGRELAFTNFNPSSNV</sequence>
<evidence type="ECO:0000313" key="7">
    <source>
        <dbReference type="EMBL" id="VDN97461.1"/>
    </source>
</evidence>
<reference evidence="7 8" key="2">
    <citation type="submission" date="2018-11" db="EMBL/GenBank/DDBJ databases">
        <authorList>
            <consortium name="Pathogen Informatics"/>
        </authorList>
    </citation>
    <scope>NUCLEOTIDE SEQUENCE [LARGE SCALE GENOMIC DNA]</scope>
</reference>
<evidence type="ECO:0000256" key="3">
    <source>
        <dbReference type="ARBA" id="ARBA00022989"/>
    </source>
</evidence>
<dbReference type="GO" id="GO:0005789">
    <property type="term" value="C:endoplasmic reticulum membrane"/>
    <property type="evidence" value="ECO:0007669"/>
    <property type="project" value="UniProtKB-SubCell"/>
</dbReference>
<keyword evidence="2" id="KW-0812">Transmembrane</keyword>
<evidence type="ECO:0000256" key="2">
    <source>
        <dbReference type="ARBA" id="ARBA00022692"/>
    </source>
</evidence>
<keyword evidence="8" id="KW-1185">Reference proteome</keyword>
<reference evidence="9" key="1">
    <citation type="submission" date="2017-02" db="UniProtKB">
        <authorList>
            <consortium name="WormBaseParasite"/>
        </authorList>
    </citation>
    <scope>IDENTIFICATION</scope>
</reference>
<dbReference type="Gene3D" id="3.40.30.10">
    <property type="entry name" value="Glutaredoxin"/>
    <property type="match status" value="2"/>
</dbReference>